<feature type="region of interest" description="Disordered" evidence="1">
    <location>
        <begin position="205"/>
        <end position="228"/>
    </location>
</feature>
<dbReference type="GeneID" id="54304051"/>
<dbReference type="EMBL" id="ML995555">
    <property type="protein sequence ID" value="KAF2135728.1"/>
    <property type="molecule type" value="Genomic_DNA"/>
</dbReference>
<feature type="region of interest" description="Disordered" evidence="1">
    <location>
        <begin position="53"/>
        <end position="72"/>
    </location>
</feature>
<dbReference type="Proteomes" id="UP000799438">
    <property type="component" value="Unassembled WGS sequence"/>
</dbReference>
<dbReference type="AlphaFoldDB" id="A0A6A6AWT4"/>
<proteinExistence type="predicted"/>
<keyword evidence="3" id="KW-1185">Reference proteome</keyword>
<evidence type="ECO:0000256" key="1">
    <source>
        <dbReference type="SAM" id="MobiDB-lite"/>
    </source>
</evidence>
<evidence type="ECO:0000313" key="2">
    <source>
        <dbReference type="EMBL" id="KAF2135728.1"/>
    </source>
</evidence>
<sequence length="228" mass="23614">MGAEVKRRPSFPSLFAFAFGQTQNGAGLPRAPRRTIDARLVIPVVALGAPDYGQQARPSDAGAASSPRSSISMAATRQSAAVGSWAAAHQRCAAPCPVRAHPSAPKRLHYYGTCRVPGVCFSSGATICAPLAKALGTPRGTACRLSSSSTAASVQPSGPPHSTSQGIPLLIQPIPADLPPTLDRCPSLPRPAWLLHGWLTPRPPSMRQATSISPASPRTAALPSPQNP</sequence>
<evidence type="ECO:0000313" key="3">
    <source>
        <dbReference type="Proteomes" id="UP000799438"/>
    </source>
</evidence>
<name>A0A6A6AWT4_9PEZI</name>
<feature type="compositionally biased region" description="Polar residues" evidence="1">
    <location>
        <begin position="207"/>
        <end position="216"/>
    </location>
</feature>
<accession>A0A6A6AWT4</accession>
<reference evidence="2" key="1">
    <citation type="journal article" date="2020" name="Stud. Mycol.">
        <title>101 Dothideomycetes genomes: a test case for predicting lifestyles and emergence of pathogens.</title>
        <authorList>
            <person name="Haridas S."/>
            <person name="Albert R."/>
            <person name="Binder M."/>
            <person name="Bloem J."/>
            <person name="Labutti K."/>
            <person name="Salamov A."/>
            <person name="Andreopoulos B."/>
            <person name="Baker S."/>
            <person name="Barry K."/>
            <person name="Bills G."/>
            <person name="Bluhm B."/>
            <person name="Cannon C."/>
            <person name="Castanera R."/>
            <person name="Culley D."/>
            <person name="Daum C."/>
            <person name="Ezra D."/>
            <person name="Gonzalez J."/>
            <person name="Henrissat B."/>
            <person name="Kuo A."/>
            <person name="Liang C."/>
            <person name="Lipzen A."/>
            <person name="Lutzoni F."/>
            <person name="Magnuson J."/>
            <person name="Mondo S."/>
            <person name="Nolan M."/>
            <person name="Ohm R."/>
            <person name="Pangilinan J."/>
            <person name="Park H.-J."/>
            <person name="Ramirez L."/>
            <person name="Alfaro M."/>
            <person name="Sun H."/>
            <person name="Tritt A."/>
            <person name="Yoshinaga Y."/>
            <person name="Zwiers L.-H."/>
            <person name="Turgeon B."/>
            <person name="Goodwin S."/>
            <person name="Spatafora J."/>
            <person name="Crous P."/>
            <person name="Grigoriev I."/>
        </authorList>
    </citation>
    <scope>NUCLEOTIDE SEQUENCE</scope>
    <source>
        <strain evidence="2">CBS 121167</strain>
    </source>
</reference>
<protein>
    <submittedName>
        <fullName evidence="2">Uncharacterized protein</fullName>
    </submittedName>
</protein>
<gene>
    <name evidence="2" type="ORF">K452DRAFT_362979</name>
</gene>
<organism evidence="2 3">
    <name type="scientific">Aplosporella prunicola CBS 121167</name>
    <dbReference type="NCBI Taxonomy" id="1176127"/>
    <lineage>
        <taxon>Eukaryota</taxon>
        <taxon>Fungi</taxon>
        <taxon>Dikarya</taxon>
        <taxon>Ascomycota</taxon>
        <taxon>Pezizomycotina</taxon>
        <taxon>Dothideomycetes</taxon>
        <taxon>Dothideomycetes incertae sedis</taxon>
        <taxon>Botryosphaeriales</taxon>
        <taxon>Aplosporellaceae</taxon>
        <taxon>Aplosporella</taxon>
    </lineage>
</organism>
<dbReference type="RefSeq" id="XP_033391446.1">
    <property type="nucleotide sequence ID" value="XM_033546545.1"/>
</dbReference>